<dbReference type="PANTHER" id="PTHR30308:SF2">
    <property type="entry name" value="SSRA-BINDING PROTEIN"/>
    <property type="match status" value="1"/>
</dbReference>
<dbReference type="GO" id="GO:0005829">
    <property type="term" value="C:cytosol"/>
    <property type="evidence" value="ECO:0007669"/>
    <property type="project" value="TreeGrafter"/>
</dbReference>
<feature type="region of interest" description="Disordered" evidence="4">
    <location>
        <begin position="132"/>
        <end position="157"/>
    </location>
</feature>
<reference evidence="5 6" key="1">
    <citation type="submission" date="2014-10" db="EMBL/GenBank/DDBJ databases">
        <title>Whole genome sequence of Francisella endociliophora strain FSC1006, isolated from a laboratory culture of the marine ciliate Euplotes raikovi.</title>
        <authorList>
            <person name="Granberg M."/>
            <person name="Backman S."/>
            <person name="Lundmark E."/>
            <person name="Nilsson E."/>
            <person name="Karlsson E."/>
            <person name="Thelaus J."/>
            <person name="Ohrman C."/>
            <person name="Larkeryd A."/>
            <person name="Stenberg P."/>
        </authorList>
    </citation>
    <scope>NUCLEOTIDE SEQUENCE [LARGE SCALE GENOMIC DNA]</scope>
    <source>
        <strain evidence="5 6">FSC1006</strain>
    </source>
</reference>
<dbReference type="eggNOG" id="COG0691">
    <property type="taxonomic scope" value="Bacteria"/>
</dbReference>
<protein>
    <recommendedName>
        <fullName evidence="3">SsrA-binding protein</fullName>
    </recommendedName>
    <alternativeName>
        <fullName evidence="3">Small protein B</fullName>
    </alternativeName>
</protein>
<dbReference type="GO" id="GO:0003723">
    <property type="term" value="F:RNA binding"/>
    <property type="evidence" value="ECO:0007669"/>
    <property type="project" value="UniProtKB-UniRule"/>
</dbReference>
<dbReference type="InterPro" id="IPR023620">
    <property type="entry name" value="SmpB"/>
</dbReference>
<dbReference type="STRING" id="1547445.LO80_02225"/>
<organism evidence="5 6">
    <name type="scientific">Candidatus Francisella endociliophora</name>
    <dbReference type="NCBI Taxonomy" id="653937"/>
    <lineage>
        <taxon>Bacteria</taxon>
        <taxon>Pseudomonadati</taxon>
        <taxon>Pseudomonadota</taxon>
        <taxon>Gammaproteobacteria</taxon>
        <taxon>Thiotrichales</taxon>
        <taxon>Francisellaceae</taxon>
        <taxon>Francisella</taxon>
    </lineage>
</organism>
<evidence type="ECO:0000313" key="5">
    <source>
        <dbReference type="EMBL" id="AIT08909.1"/>
    </source>
</evidence>
<evidence type="ECO:0000256" key="3">
    <source>
        <dbReference type="HAMAP-Rule" id="MF_00023"/>
    </source>
</evidence>
<dbReference type="NCBIfam" id="TIGR00086">
    <property type="entry name" value="smpB"/>
    <property type="match status" value="1"/>
</dbReference>
<evidence type="ECO:0000256" key="1">
    <source>
        <dbReference type="ARBA" id="ARBA00022490"/>
    </source>
</evidence>
<sequence length="157" mass="18028">MSKHKVSPATIARNKRAFHDYTILEKFEAGIVLQGWEVKSVRAGKVQMIDSHIHIRKGEAWLFNCLITPLLSASTHVVADASANRKLLLNRREIDKIMGRVEQKGLTCVPLAMYWKGSRVKVEIALAQGKKVHDKRQAQKDKDWSREKDRLFKKAQR</sequence>
<dbReference type="InterPro" id="IPR020081">
    <property type="entry name" value="SsrA-bd_prot_CS"/>
</dbReference>
<dbReference type="CDD" id="cd09294">
    <property type="entry name" value="SmpB"/>
    <property type="match status" value="1"/>
</dbReference>
<gene>
    <name evidence="3" type="primary">smpB</name>
    <name evidence="5" type="ORF">LO80_02225</name>
</gene>
<dbReference type="Pfam" id="PF01668">
    <property type="entry name" value="SmpB"/>
    <property type="match status" value="1"/>
</dbReference>
<dbReference type="KEGG" id="frf:LO80_02225"/>
<dbReference type="PANTHER" id="PTHR30308">
    <property type="entry name" value="TMRNA-BINDING COMPONENT OF TRANS-TRANSLATION TAGGING COMPLEX"/>
    <property type="match status" value="1"/>
</dbReference>
<feature type="compositionally biased region" description="Basic and acidic residues" evidence="4">
    <location>
        <begin position="135"/>
        <end position="157"/>
    </location>
</feature>
<dbReference type="Proteomes" id="UP000029672">
    <property type="component" value="Chromosome"/>
</dbReference>
<keyword evidence="1 3" id="KW-0963">Cytoplasm</keyword>
<dbReference type="PROSITE" id="PS01317">
    <property type="entry name" value="SSRP"/>
    <property type="match status" value="1"/>
</dbReference>
<dbReference type="NCBIfam" id="NF003843">
    <property type="entry name" value="PRK05422.1"/>
    <property type="match status" value="1"/>
</dbReference>
<evidence type="ECO:0000256" key="4">
    <source>
        <dbReference type="SAM" id="MobiDB-lite"/>
    </source>
</evidence>
<comment type="function">
    <text evidence="3">Required for rescue of stalled ribosomes mediated by trans-translation. Binds to transfer-messenger RNA (tmRNA), required for stable association of tmRNA with ribosomes. tmRNA and SmpB together mimic tRNA shape, replacing the anticodon stem-loop with SmpB. tmRNA is encoded by the ssrA gene; the 2 termini fold to resemble tRNA(Ala) and it encodes a 'tag peptide', a short internal open reading frame. During trans-translation Ala-aminoacylated tmRNA acts like a tRNA, entering the A-site of stalled ribosomes, displacing the stalled mRNA. The ribosome then switches to translate the ORF on the tmRNA; the nascent peptide is terminated with the 'tag peptide' encoded by the tmRNA and targeted for degradation. The ribosome is freed to recommence translation, which seems to be the essential function of trans-translation.</text>
</comment>
<name>A0A097EMW1_9GAMM</name>
<comment type="similarity">
    <text evidence="3">Belongs to the SmpB family.</text>
</comment>
<keyword evidence="2 3" id="KW-0694">RNA-binding</keyword>
<dbReference type="SUPFAM" id="SSF74982">
    <property type="entry name" value="Small protein B (SmpB)"/>
    <property type="match status" value="1"/>
</dbReference>
<evidence type="ECO:0000313" key="6">
    <source>
        <dbReference type="Proteomes" id="UP000029672"/>
    </source>
</evidence>
<keyword evidence="6" id="KW-1185">Reference proteome</keyword>
<dbReference type="HAMAP" id="MF_00023">
    <property type="entry name" value="SmpB"/>
    <property type="match status" value="1"/>
</dbReference>
<dbReference type="RefSeq" id="WP_040008154.1">
    <property type="nucleotide sequence ID" value="NZ_CP009574.1"/>
</dbReference>
<dbReference type="InterPro" id="IPR000037">
    <property type="entry name" value="SsrA-bd_prot"/>
</dbReference>
<proteinExistence type="inferred from homology"/>
<dbReference type="Gene3D" id="2.40.280.10">
    <property type="match status" value="1"/>
</dbReference>
<dbReference type="AlphaFoldDB" id="A0A097EMW1"/>
<accession>A0A097EMW1</accession>
<dbReference type="GO" id="GO:0070930">
    <property type="term" value="P:trans-translation-dependent protein tagging"/>
    <property type="evidence" value="ECO:0007669"/>
    <property type="project" value="TreeGrafter"/>
</dbReference>
<dbReference type="OrthoDB" id="9805462at2"/>
<evidence type="ECO:0000256" key="2">
    <source>
        <dbReference type="ARBA" id="ARBA00022884"/>
    </source>
</evidence>
<comment type="subcellular location">
    <subcellularLocation>
        <location evidence="3">Cytoplasm</location>
    </subcellularLocation>
    <text evidence="3">The tmRNA-SmpB complex associates with stalled 70S ribosomes.</text>
</comment>
<dbReference type="EMBL" id="CP009574">
    <property type="protein sequence ID" value="AIT08909.1"/>
    <property type="molecule type" value="Genomic_DNA"/>
</dbReference>
<dbReference type="GO" id="GO:0070929">
    <property type="term" value="P:trans-translation"/>
    <property type="evidence" value="ECO:0007669"/>
    <property type="project" value="UniProtKB-UniRule"/>
</dbReference>
<dbReference type="HOGENOM" id="CLU_108953_3_0_6"/>